<dbReference type="InterPro" id="IPR008257">
    <property type="entry name" value="Pept_M19"/>
</dbReference>
<gene>
    <name evidence="1" type="ORF">METZ01_LOCUS380800</name>
</gene>
<accession>A0A382U0V0</accession>
<dbReference type="GO" id="GO:0070573">
    <property type="term" value="F:metallodipeptidase activity"/>
    <property type="evidence" value="ECO:0007669"/>
    <property type="project" value="InterPro"/>
</dbReference>
<evidence type="ECO:0000313" key="1">
    <source>
        <dbReference type="EMBL" id="SVD27946.1"/>
    </source>
</evidence>
<protein>
    <recommendedName>
        <fullName evidence="2">Peptidase</fullName>
    </recommendedName>
</protein>
<evidence type="ECO:0008006" key="2">
    <source>
        <dbReference type="Google" id="ProtNLM"/>
    </source>
</evidence>
<dbReference type="AlphaFoldDB" id="A0A382U0V0"/>
<name>A0A382U0V0_9ZZZZ</name>
<dbReference type="InterPro" id="IPR032466">
    <property type="entry name" value="Metal_Hydrolase"/>
</dbReference>
<dbReference type="Gene3D" id="3.20.20.140">
    <property type="entry name" value="Metal-dependent hydrolases"/>
    <property type="match status" value="1"/>
</dbReference>
<sequence>MRLIFDGHLDLALFALAYNRDQTESAATINQREAGMTDVPERRGAAVGLPDMRRGGVAVCQSTVAVRADSAVRPLAGYRRIDLDFATQAMAYAYAQGQLAYYQVLEQQGEITLISTSGELEAHWRRWEKDKGEATPVGIIVSMECADPIVEPNQAEDWWKCGVRSVSLAHFGKSHYAHGTGVSGGLTDKGVELLGEFEKVGMVLDLTHTA</sequence>
<proteinExistence type="predicted"/>
<dbReference type="GO" id="GO:0006508">
    <property type="term" value="P:proteolysis"/>
    <property type="evidence" value="ECO:0007669"/>
    <property type="project" value="InterPro"/>
</dbReference>
<dbReference type="Pfam" id="PF01244">
    <property type="entry name" value="Peptidase_M19"/>
    <property type="match status" value="1"/>
</dbReference>
<organism evidence="1">
    <name type="scientific">marine metagenome</name>
    <dbReference type="NCBI Taxonomy" id="408172"/>
    <lineage>
        <taxon>unclassified sequences</taxon>
        <taxon>metagenomes</taxon>
        <taxon>ecological metagenomes</taxon>
    </lineage>
</organism>
<dbReference type="SUPFAM" id="SSF51556">
    <property type="entry name" value="Metallo-dependent hydrolases"/>
    <property type="match status" value="1"/>
</dbReference>
<dbReference type="EMBL" id="UINC01140663">
    <property type="protein sequence ID" value="SVD27946.1"/>
    <property type="molecule type" value="Genomic_DNA"/>
</dbReference>
<feature type="non-terminal residue" evidence="1">
    <location>
        <position position="210"/>
    </location>
</feature>
<reference evidence="1" key="1">
    <citation type="submission" date="2018-05" db="EMBL/GenBank/DDBJ databases">
        <authorList>
            <person name="Lanie J.A."/>
            <person name="Ng W.-L."/>
            <person name="Kazmierczak K.M."/>
            <person name="Andrzejewski T.M."/>
            <person name="Davidsen T.M."/>
            <person name="Wayne K.J."/>
            <person name="Tettelin H."/>
            <person name="Glass J.I."/>
            <person name="Rusch D."/>
            <person name="Podicherti R."/>
            <person name="Tsui H.-C.T."/>
            <person name="Winkler M.E."/>
        </authorList>
    </citation>
    <scope>NUCLEOTIDE SEQUENCE</scope>
</reference>